<evidence type="ECO:0000256" key="5">
    <source>
        <dbReference type="SAM" id="MobiDB-lite"/>
    </source>
</evidence>
<feature type="domain" description="J" evidence="7">
    <location>
        <begin position="122"/>
        <end position="186"/>
    </location>
</feature>
<keyword evidence="2 6" id="KW-0812">Transmembrane</keyword>
<feature type="non-terminal residue" evidence="8">
    <location>
        <position position="414"/>
    </location>
</feature>
<evidence type="ECO:0000259" key="7">
    <source>
        <dbReference type="PROSITE" id="PS50076"/>
    </source>
</evidence>
<feature type="compositionally biased region" description="Low complexity" evidence="5">
    <location>
        <begin position="57"/>
        <end position="89"/>
    </location>
</feature>
<accession>A0ABN9XJ97</accession>
<evidence type="ECO:0000256" key="1">
    <source>
        <dbReference type="ARBA" id="ARBA00004167"/>
    </source>
</evidence>
<name>A0ABN9XJ97_9DINO</name>
<evidence type="ECO:0000256" key="4">
    <source>
        <dbReference type="ARBA" id="ARBA00023136"/>
    </source>
</evidence>
<dbReference type="CDD" id="cd06257">
    <property type="entry name" value="DnaJ"/>
    <property type="match status" value="1"/>
</dbReference>
<dbReference type="Proteomes" id="UP001189429">
    <property type="component" value="Unassembled WGS sequence"/>
</dbReference>
<comment type="caution">
    <text evidence="8">The sequence shown here is derived from an EMBL/GenBank/DDBJ whole genome shotgun (WGS) entry which is preliminary data.</text>
</comment>
<dbReference type="EMBL" id="CAUYUJ010020648">
    <property type="protein sequence ID" value="CAK0899696.1"/>
    <property type="molecule type" value="Genomic_DNA"/>
</dbReference>
<dbReference type="InterPro" id="IPR036869">
    <property type="entry name" value="J_dom_sf"/>
</dbReference>
<feature type="transmembrane region" description="Helical" evidence="6">
    <location>
        <begin position="228"/>
        <end position="247"/>
    </location>
</feature>
<evidence type="ECO:0000313" key="8">
    <source>
        <dbReference type="EMBL" id="CAK0899696.1"/>
    </source>
</evidence>
<dbReference type="PROSITE" id="PS50076">
    <property type="entry name" value="DNAJ_2"/>
    <property type="match status" value="1"/>
</dbReference>
<keyword evidence="9" id="KW-1185">Reference proteome</keyword>
<protein>
    <recommendedName>
        <fullName evidence="7">J domain-containing protein</fullName>
    </recommendedName>
</protein>
<keyword evidence="4 6" id="KW-0472">Membrane</keyword>
<comment type="subcellular location">
    <subcellularLocation>
        <location evidence="1">Membrane</location>
        <topology evidence="1">Single-pass membrane protein</topology>
    </subcellularLocation>
</comment>
<dbReference type="Gene3D" id="1.10.287.110">
    <property type="entry name" value="DnaJ domain"/>
    <property type="match status" value="1"/>
</dbReference>
<dbReference type="SUPFAM" id="SSF46565">
    <property type="entry name" value="Chaperone J-domain"/>
    <property type="match status" value="1"/>
</dbReference>
<dbReference type="PANTHER" id="PTHR43908:SF12">
    <property type="entry name" value="DNAJ DOMAIN, CHAPERONE J-DOMAIN SUPERFAMILY"/>
    <property type="match status" value="1"/>
</dbReference>
<evidence type="ECO:0000256" key="6">
    <source>
        <dbReference type="SAM" id="Phobius"/>
    </source>
</evidence>
<gene>
    <name evidence="8" type="ORF">PCOR1329_LOCUS77145</name>
</gene>
<dbReference type="Pfam" id="PF09320">
    <property type="entry name" value="DUF1977"/>
    <property type="match status" value="1"/>
</dbReference>
<keyword evidence="3 6" id="KW-1133">Transmembrane helix</keyword>
<sequence length="414" mass="44033">MADGVSGRGPAEVCVEGARGRLAAGDVEGALELLQRAKRLRPTDAAIDALIAEASPGGSAGPAAAGGAPAGQAPPEGARPRASAAAGGAQPCVGPGTARSGEDRTYTADDVSLVQRILRTRDHYGVLEIERGACEETVKRAYKKLALKLHPDKNTAPGAEEAFKKLSKAMNCLLDEGKRERYDRCGDEDKLAPQRHEDLFEATFRASRQRAQRQRQAHVQNVHALEHAWLAFVIALVIGLLAWNILFRDSGQGDHFSLSRTGRHRVQRSTAGLHVAFFVAEDFEDRYPAGTGALAELEWSVDVGHLRSLQSDCRYSSQVMQAKVREAERAGSRQDVEAARQHPRPACREVDRIRRAHPGLGAPGPLAPVGSLGARAPALSALSWGVGVGFACGTPSGPTASLSSCCRSPVARMG</sequence>
<dbReference type="SMART" id="SM00271">
    <property type="entry name" value="DnaJ"/>
    <property type="match status" value="1"/>
</dbReference>
<dbReference type="InterPro" id="IPR015399">
    <property type="entry name" value="DUF1977_DnaJ-like"/>
</dbReference>
<dbReference type="PANTHER" id="PTHR43908">
    <property type="entry name" value="AT29763P-RELATED"/>
    <property type="match status" value="1"/>
</dbReference>
<dbReference type="Pfam" id="PF00226">
    <property type="entry name" value="DnaJ"/>
    <property type="match status" value="1"/>
</dbReference>
<reference evidence="8" key="1">
    <citation type="submission" date="2023-10" db="EMBL/GenBank/DDBJ databases">
        <authorList>
            <person name="Chen Y."/>
            <person name="Shah S."/>
            <person name="Dougan E. K."/>
            <person name="Thang M."/>
            <person name="Chan C."/>
        </authorList>
    </citation>
    <scope>NUCLEOTIDE SEQUENCE [LARGE SCALE GENOMIC DNA]</scope>
</reference>
<dbReference type="InterPro" id="IPR001623">
    <property type="entry name" value="DnaJ_domain"/>
</dbReference>
<evidence type="ECO:0000256" key="2">
    <source>
        <dbReference type="ARBA" id="ARBA00022692"/>
    </source>
</evidence>
<organism evidence="8 9">
    <name type="scientific">Prorocentrum cordatum</name>
    <dbReference type="NCBI Taxonomy" id="2364126"/>
    <lineage>
        <taxon>Eukaryota</taxon>
        <taxon>Sar</taxon>
        <taxon>Alveolata</taxon>
        <taxon>Dinophyceae</taxon>
        <taxon>Prorocentrales</taxon>
        <taxon>Prorocentraceae</taxon>
        <taxon>Prorocentrum</taxon>
    </lineage>
</organism>
<evidence type="ECO:0000313" key="9">
    <source>
        <dbReference type="Proteomes" id="UP001189429"/>
    </source>
</evidence>
<dbReference type="PRINTS" id="PR00625">
    <property type="entry name" value="JDOMAIN"/>
</dbReference>
<feature type="region of interest" description="Disordered" evidence="5">
    <location>
        <begin position="57"/>
        <end position="105"/>
    </location>
</feature>
<dbReference type="InterPro" id="IPR051100">
    <property type="entry name" value="DnaJ_subfamily_B/C"/>
</dbReference>
<proteinExistence type="predicted"/>
<evidence type="ECO:0000256" key="3">
    <source>
        <dbReference type="ARBA" id="ARBA00022989"/>
    </source>
</evidence>